<dbReference type="PANTHER" id="PTHR30329:SF21">
    <property type="entry name" value="LIPOPROTEIN YIAD-RELATED"/>
    <property type="match status" value="1"/>
</dbReference>
<geneLocation type="plasmid" evidence="6 7">
    <name>pBMC401</name>
</geneLocation>
<keyword evidence="2 4" id="KW-0472">Membrane</keyword>
<dbReference type="AlphaFoldDB" id="B1Z6F7"/>
<dbReference type="RefSeq" id="WP_012367268.1">
    <property type="nucleotide sequence ID" value="NC_010553.1"/>
</dbReference>
<reference evidence="7" key="1">
    <citation type="submission" date="2008-04" db="EMBL/GenBank/DDBJ databases">
        <title>Complete sequence of plasmid 1 of Burkholderia ambifaria MC40-6.</title>
        <authorList>
            <person name="Copeland A."/>
            <person name="Lucas S."/>
            <person name="Lapidus A."/>
            <person name="Glavina del Rio T."/>
            <person name="Dalin E."/>
            <person name="Tice H."/>
            <person name="Pitluck S."/>
            <person name="Chain P."/>
            <person name="Malfatti S."/>
            <person name="Shin M."/>
            <person name="Vergez L."/>
            <person name="Lang D."/>
            <person name="Schmutz J."/>
            <person name="Larimer F."/>
            <person name="Land M."/>
            <person name="Hauser L."/>
            <person name="Kyrpides N."/>
            <person name="Lykidis A."/>
            <person name="Ramette A."/>
            <person name="Konstantinidis K."/>
            <person name="Tiedje J."/>
            <person name="Richardson P."/>
        </authorList>
    </citation>
    <scope>NUCLEOTIDE SEQUENCE [LARGE SCALE GENOMIC DNA]</scope>
    <source>
        <strain evidence="7">MC40-6</strain>
        <plasmid evidence="7">Plasmid pBMC401</plasmid>
    </source>
</reference>
<evidence type="ECO:0000313" key="6">
    <source>
        <dbReference type="EMBL" id="ACB69034.1"/>
    </source>
</evidence>
<evidence type="ECO:0000256" key="4">
    <source>
        <dbReference type="PROSITE-ProRule" id="PRU00473"/>
    </source>
</evidence>
<accession>B1Z6F7</accession>
<dbReference type="PRINTS" id="PR01023">
    <property type="entry name" value="NAFLGMOTY"/>
</dbReference>
<dbReference type="SUPFAM" id="SSF103088">
    <property type="entry name" value="OmpA-like"/>
    <property type="match status" value="1"/>
</dbReference>
<dbReference type="InterPro" id="IPR036737">
    <property type="entry name" value="OmpA-like_sf"/>
</dbReference>
<feature type="domain" description="OmpA-like" evidence="5">
    <location>
        <begin position="132"/>
        <end position="248"/>
    </location>
</feature>
<dbReference type="PRINTS" id="PR01021">
    <property type="entry name" value="OMPADOMAIN"/>
</dbReference>
<evidence type="ECO:0000256" key="2">
    <source>
        <dbReference type="ARBA" id="ARBA00023136"/>
    </source>
</evidence>
<evidence type="ECO:0000259" key="5">
    <source>
        <dbReference type="PROSITE" id="PS51123"/>
    </source>
</evidence>
<evidence type="ECO:0000256" key="1">
    <source>
        <dbReference type="ARBA" id="ARBA00004442"/>
    </source>
</evidence>
<keyword evidence="6" id="KW-0614">Plasmid</keyword>
<dbReference type="Pfam" id="PF00691">
    <property type="entry name" value="OmpA"/>
    <property type="match status" value="1"/>
</dbReference>
<dbReference type="Gene3D" id="3.30.1330.60">
    <property type="entry name" value="OmpA-like domain"/>
    <property type="match status" value="1"/>
</dbReference>
<dbReference type="EMBL" id="CP001028">
    <property type="protein sequence ID" value="ACB69034.1"/>
    <property type="molecule type" value="Genomic_DNA"/>
</dbReference>
<sequence>MDGLSHYNYFQIIIMKNRNYAIALLTLLLGACSNVSGPTYSLTELSQQGGTKTFRVSCHGLFSGAQTCMNAARHVCGNVPVRTLTVEHTMRDRADPSALVFQCGMQQPVEQRPVAAPVVNVAPPPAVPAPVKPVKQINLAGDALFAPGQATLTPEARKSLNALMEQQQGTFFSRVTIIGYTDATGSAALNDVLSQRRAQAVASYLRTRGLKYDVIEVEGRGSAQSVASNETAQGRAKNRRVEIQLVAK</sequence>
<dbReference type="InterPro" id="IPR006664">
    <property type="entry name" value="OMP_bac"/>
</dbReference>
<proteinExistence type="predicted"/>
<dbReference type="PROSITE" id="PS51123">
    <property type="entry name" value="OMPA_2"/>
    <property type="match status" value="1"/>
</dbReference>
<gene>
    <name evidence="6" type="ordered locus">BamMC406_6618</name>
</gene>
<dbReference type="InterPro" id="IPR050330">
    <property type="entry name" value="Bact_OuterMem_StrucFunc"/>
</dbReference>
<dbReference type="CDD" id="cd07185">
    <property type="entry name" value="OmpA_C-like"/>
    <property type="match status" value="1"/>
</dbReference>
<dbReference type="Proteomes" id="UP000001680">
    <property type="component" value="Plasmid pBMC401"/>
</dbReference>
<evidence type="ECO:0000313" key="7">
    <source>
        <dbReference type="Proteomes" id="UP000001680"/>
    </source>
</evidence>
<dbReference type="PROSITE" id="PS01068">
    <property type="entry name" value="OMPA_1"/>
    <property type="match status" value="1"/>
</dbReference>
<dbReference type="KEGG" id="bac:BamMC406_6618"/>
<organism evidence="6 7">
    <name type="scientific">Burkholderia ambifaria (strain MC40-6)</name>
    <dbReference type="NCBI Taxonomy" id="398577"/>
    <lineage>
        <taxon>Bacteria</taxon>
        <taxon>Pseudomonadati</taxon>
        <taxon>Pseudomonadota</taxon>
        <taxon>Betaproteobacteria</taxon>
        <taxon>Burkholderiales</taxon>
        <taxon>Burkholderiaceae</taxon>
        <taxon>Burkholderia</taxon>
        <taxon>Burkholderia cepacia complex</taxon>
    </lineage>
</organism>
<dbReference type="GO" id="GO:0009279">
    <property type="term" value="C:cell outer membrane"/>
    <property type="evidence" value="ECO:0007669"/>
    <property type="project" value="UniProtKB-SubCell"/>
</dbReference>
<dbReference type="InterPro" id="IPR006665">
    <property type="entry name" value="OmpA-like"/>
</dbReference>
<dbReference type="PANTHER" id="PTHR30329">
    <property type="entry name" value="STATOR ELEMENT OF FLAGELLAR MOTOR COMPLEX"/>
    <property type="match status" value="1"/>
</dbReference>
<dbReference type="InterPro" id="IPR006690">
    <property type="entry name" value="OMPA-like_CS"/>
</dbReference>
<comment type="subcellular location">
    <subcellularLocation>
        <location evidence="1">Cell outer membrane</location>
    </subcellularLocation>
</comment>
<name>B1Z6F7_BURA4</name>
<keyword evidence="3" id="KW-0998">Cell outer membrane</keyword>
<evidence type="ECO:0000256" key="3">
    <source>
        <dbReference type="ARBA" id="ARBA00023237"/>
    </source>
</evidence>
<dbReference type="HOGENOM" id="CLU_016890_5_1_4"/>
<protein>
    <submittedName>
        <fullName evidence="6">OmpA/MotB domain protein</fullName>
    </submittedName>
</protein>